<dbReference type="Pfam" id="PF02359">
    <property type="entry name" value="CDC48_N"/>
    <property type="match status" value="1"/>
</dbReference>
<proteinExistence type="predicted"/>
<dbReference type="GO" id="GO:0005524">
    <property type="term" value="F:ATP binding"/>
    <property type="evidence" value="ECO:0007669"/>
    <property type="project" value="UniProtKB-KW"/>
</dbReference>
<evidence type="ECO:0000259" key="4">
    <source>
        <dbReference type="SMART" id="SM01073"/>
    </source>
</evidence>
<name>A0A0F8Z480_9ZZZZ</name>
<feature type="domain" description="CDC48" evidence="3">
    <location>
        <begin position="103"/>
        <end position="166"/>
    </location>
</feature>
<evidence type="ECO:0000313" key="5">
    <source>
        <dbReference type="EMBL" id="KKK80830.1"/>
    </source>
</evidence>
<organism evidence="5">
    <name type="scientific">marine sediment metagenome</name>
    <dbReference type="NCBI Taxonomy" id="412755"/>
    <lineage>
        <taxon>unclassified sequences</taxon>
        <taxon>metagenomes</taxon>
        <taxon>ecological metagenomes</taxon>
    </lineage>
</organism>
<accession>A0A0F8Z480</accession>
<dbReference type="InterPro" id="IPR004201">
    <property type="entry name" value="Cdc48_dom2"/>
</dbReference>
<dbReference type="SMART" id="SM01073">
    <property type="entry name" value="CDC48_N"/>
    <property type="match status" value="1"/>
</dbReference>
<feature type="domain" description="CDC48 N-terminal subdomain" evidence="4">
    <location>
        <begin position="6"/>
        <end position="90"/>
    </location>
</feature>
<dbReference type="Gene3D" id="3.10.330.10">
    <property type="match status" value="1"/>
</dbReference>
<keyword evidence="2" id="KW-0067">ATP-binding</keyword>
<dbReference type="InterPro" id="IPR009010">
    <property type="entry name" value="Asp_de-COase-like_dom_sf"/>
</dbReference>
<dbReference type="InterPro" id="IPR003338">
    <property type="entry name" value="CDC4_N-term_subdom"/>
</dbReference>
<evidence type="ECO:0000256" key="2">
    <source>
        <dbReference type="ARBA" id="ARBA00022840"/>
    </source>
</evidence>
<sequence length="178" mass="19911">MTDSIKLKCREAYTRDVGRGHIRIDYDSMEKLNISTGDFVEIEGKKKTAAKVLPLYPSDEAKSMARTDSIVRGNMKITIDDEIKITKIKTLAAIKIVVKPTHAIPPIDARYLTDAFEGTAMTLDDRVLVPYFGGRIQFQIIETNPKDPVCVTRSTIFVIEEDNKDEKKVTCPTCGSIV</sequence>
<comment type="caution">
    <text evidence="5">The sequence shown here is derived from an EMBL/GenBank/DDBJ whole genome shotgun (WGS) entry which is preliminary data.</text>
</comment>
<evidence type="ECO:0008006" key="6">
    <source>
        <dbReference type="Google" id="ProtNLM"/>
    </source>
</evidence>
<protein>
    <recommendedName>
        <fullName evidence="6">CDC48 N-terminal subdomain domain-containing protein</fullName>
    </recommendedName>
</protein>
<dbReference type="EMBL" id="LAZR01053398">
    <property type="protein sequence ID" value="KKK80830.1"/>
    <property type="molecule type" value="Genomic_DNA"/>
</dbReference>
<dbReference type="Pfam" id="PF02933">
    <property type="entry name" value="CDC48_2"/>
    <property type="match status" value="1"/>
</dbReference>
<dbReference type="Gene3D" id="2.40.40.20">
    <property type="match status" value="1"/>
</dbReference>
<gene>
    <name evidence="5" type="ORF">LCGC14_2819570</name>
</gene>
<dbReference type="SUPFAM" id="SSF54585">
    <property type="entry name" value="Cdc48 domain 2-like"/>
    <property type="match status" value="1"/>
</dbReference>
<dbReference type="SUPFAM" id="SSF50692">
    <property type="entry name" value="ADC-like"/>
    <property type="match status" value="1"/>
</dbReference>
<reference evidence="5" key="1">
    <citation type="journal article" date="2015" name="Nature">
        <title>Complex archaea that bridge the gap between prokaryotes and eukaryotes.</title>
        <authorList>
            <person name="Spang A."/>
            <person name="Saw J.H."/>
            <person name="Jorgensen S.L."/>
            <person name="Zaremba-Niedzwiedzka K."/>
            <person name="Martijn J."/>
            <person name="Lind A.E."/>
            <person name="van Eijk R."/>
            <person name="Schleper C."/>
            <person name="Guy L."/>
            <person name="Ettema T.J."/>
        </authorList>
    </citation>
    <scope>NUCLEOTIDE SEQUENCE</scope>
</reference>
<dbReference type="SMART" id="SM01072">
    <property type="entry name" value="CDC48_2"/>
    <property type="match status" value="1"/>
</dbReference>
<dbReference type="InterPro" id="IPR029067">
    <property type="entry name" value="CDC48_domain_2-like_sf"/>
</dbReference>
<evidence type="ECO:0000259" key="3">
    <source>
        <dbReference type="SMART" id="SM01072"/>
    </source>
</evidence>
<keyword evidence="1" id="KW-0547">Nucleotide-binding</keyword>
<dbReference type="AlphaFoldDB" id="A0A0F8Z480"/>
<evidence type="ECO:0000256" key="1">
    <source>
        <dbReference type="ARBA" id="ARBA00022741"/>
    </source>
</evidence>
<dbReference type="FunFam" id="2.40.40.20:FF:000007">
    <property type="entry name" value="AAA family ATPase"/>
    <property type="match status" value="1"/>
</dbReference>